<dbReference type="InterPro" id="IPR036388">
    <property type="entry name" value="WH-like_DNA-bd_sf"/>
</dbReference>
<comment type="similarity">
    <text evidence="1">Belongs to the LysR transcriptional regulatory family.</text>
</comment>
<dbReference type="Pfam" id="PF00126">
    <property type="entry name" value="HTH_1"/>
    <property type="match status" value="1"/>
</dbReference>
<feature type="domain" description="HTH lysR-type" evidence="5">
    <location>
        <begin position="1"/>
        <end position="58"/>
    </location>
</feature>
<dbReference type="Gene3D" id="1.10.10.10">
    <property type="entry name" value="Winged helix-like DNA-binding domain superfamily/Winged helix DNA-binding domain"/>
    <property type="match status" value="1"/>
</dbReference>
<dbReference type="PRINTS" id="PR00039">
    <property type="entry name" value="HTHLYSR"/>
</dbReference>
<sequence>MDMRQLRYFVTVVDEGQITLAAQKLNMAQPPLSQSIKKMEHEIGAKLLVRHGRKLEVTEAGEVLYSKGLQLLNTFDETLGAVRETGEGLRGTLSLGCVMTCIHQLPERVQTFHRLYPQVKLKILGGDPHQLSELVESRDIELAIVRSPLHYKNVNMIEIANDPFVFIVPKSWTDVSSLSSITMNQISEYPLIALHRVNGIGIYEIILDEFRRHGIKPKYICESPDATILLSIVKAGIGAILLPESALFNFTSKDLATIKIDDFSATTQTCVIWQKDRYISKAARKFIELFS</sequence>
<dbReference type="Proteomes" id="UP001285636">
    <property type="component" value="Unassembled WGS sequence"/>
</dbReference>
<dbReference type="FunFam" id="1.10.10.10:FF:000001">
    <property type="entry name" value="LysR family transcriptional regulator"/>
    <property type="match status" value="1"/>
</dbReference>
<dbReference type="CDD" id="cd05466">
    <property type="entry name" value="PBP2_LTTR_substrate"/>
    <property type="match status" value="1"/>
</dbReference>
<accession>A0AAJ2KS91</accession>
<dbReference type="GO" id="GO:0003677">
    <property type="term" value="F:DNA binding"/>
    <property type="evidence" value="ECO:0007669"/>
    <property type="project" value="UniProtKB-KW"/>
</dbReference>
<protein>
    <submittedName>
        <fullName evidence="6">LysR family transcriptional regulator</fullName>
    </submittedName>
</protein>
<dbReference type="AlphaFoldDB" id="A0AAJ2KS91"/>
<reference evidence="6" key="1">
    <citation type="submission" date="2023-10" db="EMBL/GenBank/DDBJ databases">
        <title>Screening of Alkalihalophilus pseudofirmusBZ-TG-HK211 and Its Alleviation of Salt Stress on Rapeseed Growth.</title>
        <authorList>
            <person name="Zhao B."/>
            <person name="Guo T."/>
        </authorList>
    </citation>
    <scope>NUCLEOTIDE SEQUENCE</scope>
    <source>
        <strain evidence="6">BZ-TG-HK211</strain>
    </source>
</reference>
<dbReference type="GO" id="GO:0005829">
    <property type="term" value="C:cytosol"/>
    <property type="evidence" value="ECO:0007669"/>
    <property type="project" value="TreeGrafter"/>
</dbReference>
<keyword evidence="3" id="KW-0238">DNA-binding</keyword>
<dbReference type="InterPro" id="IPR050950">
    <property type="entry name" value="HTH-type_LysR_regulators"/>
</dbReference>
<dbReference type="RefSeq" id="WP_323465586.1">
    <property type="nucleotide sequence ID" value="NZ_CP144224.1"/>
</dbReference>
<name>A0AAJ2KS91_ALKPS</name>
<comment type="caution">
    <text evidence="6">The sequence shown here is derived from an EMBL/GenBank/DDBJ whole genome shotgun (WGS) entry which is preliminary data.</text>
</comment>
<evidence type="ECO:0000259" key="5">
    <source>
        <dbReference type="PROSITE" id="PS50931"/>
    </source>
</evidence>
<evidence type="ECO:0000256" key="3">
    <source>
        <dbReference type="ARBA" id="ARBA00023125"/>
    </source>
</evidence>
<gene>
    <name evidence="6" type="ORF">RYX45_00825</name>
</gene>
<dbReference type="PANTHER" id="PTHR30419:SF28">
    <property type="entry name" value="HTH-TYPE TRANSCRIPTIONAL REGULATOR BSDA"/>
    <property type="match status" value="1"/>
</dbReference>
<dbReference type="EMBL" id="JAWJAY010000001">
    <property type="protein sequence ID" value="MDV2883704.1"/>
    <property type="molecule type" value="Genomic_DNA"/>
</dbReference>
<dbReference type="InterPro" id="IPR000847">
    <property type="entry name" value="LysR_HTH_N"/>
</dbReference>
<dbReference type="PANTHER" id="PTHR30419">
    <property type="entry name" value="HTH-TYPE TRANSCRIPTIONAL REGULATOR YBHD"/>
    <property type="match status" value="1"/>
</dbReference>
<dbReference type="GO" id="GO:0003700">
    <property type="term" value="F:DNA-binding transcription factor activity"/>
    <property type="evidence" value="ECO:0007669"/>
    <property type="project" value="InterPro"/>
</dbReference>
<evidence type="ECO:0000256" key="4">
    <source>
        <dbReference type="ARBA" id="ARBA00023163"/>
    </source>
</evidence>
<dbReference type="SUPFAM" id="SSF53850">
    <property type="entry name" value="Periplasmic binding protein-like II"/>
    <property type="match status" value="1"/>
</dbReference>
<dbReference type="PROSITE" id="PS50931">
    <property type="entry name" value="HTH_LYSR"/>
    <property type="match status" value="1"/>
</dbReference>
<dbReference type="Gene3D" id="3.40.190.290">
    <property type="match status" value="1"/>
</dbReference>
<dbReference type="InterPro" id="IPR036390">
    <property type="entry name" value="WH_DNA-bd_sf"/>
</dbReference>
<dbReference type="InterPro" id="IPR005119">
    <property type="entry name" value="LysR_subst-bd"/>
</dbReference>
<keyword evidence="4" id="KW-0804">Transcription</keyword>
<proteinExistence type="inferred from homology"/>
<dbReference type="Pfam" id="PF03466">
    <property type="entry name" value="LysR_substrate"/>
    <property type="match status" value="1"/>
</dbReference>
<keyword evidence="2" id="KW-0805">Transcription regulation</keyword>
<evidence type="ECO:0000313" key="6">
    <source>
        <dbReference type="EMBL" id="MDV2883704.1"/>
    </source>
</evidence>
<evidence type="ECO:0000256" key="1">
    <source>
        <dbReference type="ARBA" id="ARBA00009437"/>
    </source>
</evidence>
<dbReference type="SUPFAM" id="SSF46785">
    <property type="entry name" value="Winged helix' DNA-binding domain"/>
    <property type="match status" value="1"/>
</dbReference>
<organism evidence="6 7">
    <name type="scientific">Alkalihalophilus pseudofirmus</name>
    <name type="common">Bacillus pseudofirmus</name>
    <dbReference type="NCBI Taxonomy" id="79885"/>
    <lineage>
        <taxon>Bacteria</taxon>
        <taxon>Bacillati</taxon>
        <taxon>Bacillota</taxon>
        <taxon>Bacilli</taxon>
        <taxon>Bacillales</taxon>
        <taxon>Bacillaceae</taxon>
        <taxon>Alkalihalophilus</taxon>
    </lineage>
</organism>
<evidence type="ECO:0000256" key="2">
    <source>
        <dbReference type="ARBA" id="ARBA00023015"/>
    </source>
</evidence>
<evidence type="ECO:0000313" key="7">
    <source>
        <dbReference type="Proteomes" id="UP001285636"/>
    </source>
</evidence>